<dbReference type="Proteomes" id="UP000696294">
    <property type="component" value="Unassembled WGS sequence"/>
</dbReference>
<dbReference type="SUPFAM" id="SSF53474">
    <property type="entry name" value="alpha/beta-Hydrolases"/>
    <property type="match status" value="1"/>
</dbReference>
<feature type="domain" description="AB hydrolase-1" evidence="1">
    <location>
        <begin position="4"/>
        <end position="217"/>
    </location>
</feature>
<dbReference type="RefSeq" id="WP_168017309.1">
    <property type="nucleotide sequence ID" value="NZ_JAATEP010000040.1"/>
</dbReference>
<dbReference type="InterPro" id="IPR052897">
    <property type="entry name" value="Sec-Metab_Biosynth_Hydrolase"/>
</dbReference>
<comment type="caution">
    <text evidence="2">The sequence shown here is derived from an EMBL/GenBank/DDBJ whole genome shotgun (WGS) entry which is preliminary data.</text>
</comment>
<protein>
    <submittedName>
        <fullName evidence="2">Alpha/beta hydrolase</fullName>
    </submittedName>
</protein>
<name>A0ABX1BD99_9ACTN</name>
<keyword evidence="2" id="KW-0378">Hydrolase</keyword>
<dbReference type="PANTHER" id="PTHR37017">
    <property type="entry name" value="AB HYDROLASE-1 DOMAIN-CONTAINING PROTEIN-RELATED"/>
    <property type="match status" value="1"/>
</dbReference>
<dbReference type="InterPro" id="IPR000073">
    <property type="entry name" value="AB_hydrolase_1"/>
</dbReference>
<dbReference type="EMBL" id="JAATEP010000040">
    <property type="protein sequence ID" value="NJP95591.1"/>
    <property type="molecule type" value="Genomic_DNA"/>
</dbReference>
<gene>
    <name evidence="2" type="ORF">HCN51_40215</name>
</gene>
<proteinExistence type="predicted"/>
<dbReference type="GO" id="GO:0016787">
    <property type="term" value="F:hydrolase activity"/>
    <property type="evidence" value="ECO:0007669"/>
    <property type="project" value="UniProtKB-KW"/>
</dbReference>
<organism evidence="2 3">
    <name type="scientific">Nonomuraea composti</name>
    <dbReference type="NCBI Taxonomy" id="2720023"/>
    <lineage>
        <taxon>Bacteria</taxon>
        <taxon>Bacillati</taxon>
        <taxon>Actinomycetota</taxon>
        <taxon>Actinomycetes</taxon>
        <taxon>Streptosporangiales</taxon>
        <taxon>Streptosporangiaceae</taxon>
        <taxon>Nonomuraea</taxon>
    </lineage>
</organism>
<evidence type="ECO:0000313" key="3">
    <source>
        <dbReference type="Proteomes" id="UP000696294"/>
    </source>
</evidence>
<evidence type="ECO:0000259" key="1">
    <source>
        <dbReference type="Pfam" id="PF12697"/>
    </source>
</evidence>
<dbReference type="Gene3D" id="3.40.50.1820">
    <property type="entry name" value="alpha/beta hydrolase"/>
    <property type="match status" value="1"/>
</dbReference>
<evidence type="ECO:0000313" key="2">
    <source>
        <dbReference type="EMBL" id="NJP95591.1"/>
    </source>
</evidence>
<accession>A0ABX1BD99</accession>
<keyword evidence="3" id="KW-1185">Reference proteome</keyword>
<dbReference type="Pfam" id="PF12697">
    <property type="entry name" value="Abhydrolase_6"/>
    <property type="match status" value="1"/>
</dbReference>
<reference evidence="2 3" key="1">
    <citation type="submission" date="2020-03" db="EMBL/GenBank/DDBJ databases">
        <title>WGS of actinomycetes isolated from Thailand.</title>
        <authorList>
            <person name="Thawai C."/>
        </authorList>
    </citation>
    <scope>NUCLEOTIDE SEQUENCE [LARGE SCALE GENOMIC DNA]</scope>
    <source>
        <strain evidence="2 3">FMUSA5-5</strain>
    </source>
</reference>
<sequence>MAHFVLVPGGWHGGWYYSPLVDRLRAAGHQAHAVTLTGVGERAHLAASSVNLDTHIEDVLAVLAAERITDAVLVGHSYGGMVITGAADRAAPGSVRRLVYSDAYVPGDGQSCWDLTTDAFRDLFLRNAAADGFSVAAPQGLDPRTTAHPLASFLQRLQLGGGGLPRVRTLDYVYLSGWDGTPFTEVHARLSQDPAWRVHSLDSGHNVLRDAPDELLEILLLGEGEGEKDLRELDRSPRMRG</sequence>
<dbReference type="InterPro" id="IPR029058">
    <property type="entry name" value="AB_hydrolase_fold"/>
</dbReference>
<dbReference type="PANTHER" id="PTHR37017:SF11">
    <property type="entry name" value="ESTERASE_LIPASE_THIOESTERASE DOMAIN-CONTAINING PROTEIN"/>
    <property type="match status" value="1"/>
</dbReference>